<sequence>MSMNFDTRYVDVSTGDELRLSDYLAAVMRDWKLVTIVMLAVIACGATYAYLATPVYKADAMIQVDEPASINNANNTSNASNANAGIRALQAAVPQLAEAKTPTAAQIELLRSRLVIEDTVRRLNLDIDATPHALPVVGKLAGDVFAMLKRPVPQGYLSRFAWGGEAIGVPLFDTPKELYDRKFTLVAGERGAYELRDPNGLIVLTGHVGEKVSGATPQGLVTLKVDTLTATPGVQFDLQRFSTITTIDRLQKRLTVAETAVQSGIIGVSLEGSNPKQIAAIVNNIANRYVEQDTQKRSAEAEHTLAFLEQQLPLVKKQLDEAEQRLSAFRNKQGSVDLSEESRLLLQQIVDNKTKLADLQQQRTELSLRFTANHPSIQALDAQIAGLTAAQTRLGKNVSTLPDTEQTALRYTRDVRSNSELYANLLNSAQQLRIAKAGQVGNVRIVDLAQAADDPIRPRRTLVILISAAIGFVLGIIAAFVRKSLWGGVERPEDIERQLGTRVFAIVPRSTQQLRLQRQVGMRREGLHVLAAQAPEDAAVEGIRSLRTSLQLQLGEARNNVVMLTGSRPEAGKSFLSANLATLVASTRKRVLLIDGDMRRGDIHSHFGVRHTPGLSDVLMGADPMDVIIPDVLPGVDLIPKGSLPSHPAELLASDRLGEILGELKQRYDLVVIDTPPVLAVTDATVIGRHAGTSLLVVRHGKNQVQEIGETMKRLYHGGVHMKGVLLTDVPQSKVLMGSTYAGYYAYESIAE</sequence>
<feature type="transmembrane region" description="Helical" evidence="19">
    <location>
        <begin position="33"/>
        <end position="51"/>
    </location>
</feature>
<dbReference type="Pfam" id="PF02706">
    <property type="entry name" value="Wzz"/>
    <property type="match status" value="1"/>
</dbReference>
<dbReference type="OrthoDB" id="9808257at2"/>
<protein>
    <recommendedName>
        <fullName evidence="16">Putative tyrosine-protein kinase EpsB</fullName>
    </recommendedName>
    <alternativeName>
        <fullName evidence="17">EPS I polysaccharide export protein EpsB</fullName>
    </alternativeName>
</protein>
<keyword evidence="4" id="KW-0997">Cell inner membrane</keyword>
<dbReference type="NCBIfam" id="TIGR01007">
    <property type="entry name" value="eps_fam"/>
    <property type="match status" value="1"/>
</dbReference>
<feature type="transmembrane region" description="Helical" evidence="19">
    <location>
        <begin position="462"/>
        <end position="481"/>
    </location>
</feature>
<gene>
    <name evidence="23" type="ORF">AWB77_03020</name>
</gene>
<keyword evidence="8" id="KW-0418">Kinase</keyword>
<dbReference type="InterPro" id="IPR025669">
    <property type="entry name" value="AAA_dom"/>
</dbReference>
<evidence type="ECO:0000256" key="6">
    <source>
        <dbReference type="ARBA" id="ARBA00022692"/>
    </source>
</evidence>
<evidence type="ECO:0000256" key="15">
    <source>
        <dbReference type="ARBA" id="ARBA00054296"/>
    </source>
</evidence>
<dbReference type="FunFam" id="3.40.50.300:FF:000527">
    <property type="entry name" value="Tyrosine-protein kinase etk"/>
    <property type="match status" value="1"/>
</dbReference>
<evidence type="ECO:0000313" key="24">
    <source>
        <dbReference type="Proteomes" id="UP000054903"/>
    </source>
</evidence>
<dbReference type="Proteomes" id="UP000054903">
    <property type="component" value="Unassembled WGS sequence"/>
</dbReference>
<dbReference type="Gene3D" id="3.40.50.300">
    <property type="entry name" value="P-loop containing nucleotide triphosphate hydrolases"/>
    <property type="match status" value="1"/>
</dbReference>
<evidence type="ECO:0000256" key="12">
    <source>
        <dbReference type="ARBA" id="ARBA00023137"/>
    </source>
</evidence>
<keyword evidence="18" id="KW-0175">Coiled coil</keyword>
<keyword evidence="10 19" id="KW-1133">Transmembrane helix</keyword>
<dbReference type="GO" id="GO:0000271">
    <property type="term" value="P:polysaccharide biosynthetic process"/>
    <property type="evidence" value="ECO:0007669"/>
    <property type="project" value="UniProtKB-KW"/>
</dbReference>
<keyword evidence="6 19" id="KW-0812">Transmembrane</keyword>
<dbReference type="AlphaFoldDB" id="A0A158BN24"/>
<evidence type="ECO:0000259" key="22">
    <source>
        <dbReference type="Pfam" id="PF13807"/>
    </source>
</evidence>
<evidence type="ECO:0000256" key="3">
    <source>
        <dbReference type="ARBA" id="ARBA00022475"/>
    </source>
</evidence>
<dbReference type="RefSeq" id="WP_061135228.1">
    <property type="nucleotide sequence ID" value="NZ_FCNX02000007.1"/>
</dbReference>
<feature type="domain" description="AAA" evidence="21">
    <location>
        <begin position="571"/>
        <end position="683"/>
    </location>
</feature>
<evidence type="ECO:0000259" key="20">
    <source>
        <dbReference type="Pfam" id="PF02706"/>
    </source>
</evidence>
<dbReference type="GO" id="GO:0004713">
    <property type="term" value="F:protein tyrosine kinase activity"/>
    <property type="evidence" value="ECO:0007669"/>
    <property type="project" value="UniProtKB-KW"/>
</dbReference>
<comment type="caution">
    <text evidence="23">The sequence shown here is derived from an EMBL/GenBank/DDBJ whole genome shotgun (WGS) entry which is preliminary data.</text>
</comment>
<dbReference type="GO" id="GO:0005886">
    <property type="term" value="C:plasma membrane"/>
    <property type="evidence" value="ECO:0007669"/>
    <property type="project" value="UniProtKB-SubCell"/>
</dbReference>
<dbReference type="PANTHER" id="PTHR32309:SF32">
    <property type="entry name" value="TYROSINE-PROTEIN KINASE ETK-RELATED"/>
    <property type="match status" value="1"/>
</dbReference>
<dbReference type="Pfam" id="PF23607">
    <property type="entry name" value="WZC_N"/>
    <property type="match status" value="1"/>
</dbReference>
<evidence type="ECO:0000259" key="21">
    <source>
        <dbReference type="Pfam" id="PF13614"/>
    </source>
</evidence>
<dbReference type="InterPro" id="IPR050445">
    <property type="entry name" value="Bact_polysacc_biosynth/exp"/>
</dbReference>
<dbReference type="EMBL" id="FCNX02000007">
    <property type="protein sequence ID" value="SAK71431.1"/>
    <property type="molecule type" value="Genomic_DNA"/>
</dbReference>
<dbReference type="PANTHER" id="PTHR32309">
    <property type="entry name" value="TYROSINE-PROTEIN KINASE"/>
    <property type="match status" value="1"/>
</dbReference>
<evidence type="ECO:0000256" key="16">
    <source>
        <dbReference type="ARBA" id="ARBA00067833"/>
    </source>
</evidence>
<feature type="domain" description="Polysaccharide chain length determinant N-terminal" evidence="20">
    <location>
        <begin position="16"/>
        <end position="121"/>
    </location>
</feature>
<comment type="catalytic activity">
    <reaction evidence="14">
        <text>L-tyrosyl-[protein] + ATP = O-phospho-L-tyrosyl-[protein] + ADP + H(+)</text>
        <dbReference type="Rhea" id="RHEA:10596"/>
        <dbReference type="Rhea" id="RHEA-COMP:10136"/>
        <dbReference type="Rhea" id="RHEA-COMP:20101"/>
        <dbReference type="ChEBI" id="CHEBI:15378"/>
        <dbReference type="ChEBI" id="CHEBI:30616"/>
        <dbReference type="ChEBI" id="CHEBI:46858"/>
        <dbReference type="ChEBI" id="CHEBI:61978"/>
        <dbReference type="ChEBI" id="CHEBI:456216"/>
    </reaction>
</comment>
<evidence type="ECO:0000256" key="19">
    <source>
        <dbReference type="SAM" id="Phobius"/>
    </source>
</evidence>
<dbReference type="Pfam" id="PF13807">
    <property type="entry name" value="GNVR"/>
    <property type="match status" value="1"/>
</dbReference>
<dbReference type="GO" id="GO:0042802">
    <property type="term" value="F:identical protein binding"/>
    <property type="evidence" value="ECO:0007669"/>
    <property type="project" value="UniProtKB-ARBA"/>
</dbReference>
<evidence type="ECO:0000256" key="18">
    <source>
        <dbReference type="SAM" id="Coils"/>
    </source>
</evidence>
<dbReference type="STRING" id="1777138.AWB77_03020"/>
<evidence type="ECO:0000256" key="5">
    <source>
        <dbReference type="ARBA" id="ARBA00022679"/>
    </source>
</evidence>
<evidence type="ECO:0000313" key="23">
    <source>
        <dbReference type="EMBL" id="SAK71431.1"/>
    </source>
</evidence>
<dbReference type="Pfam" id="PF13614">
    <property type="entry name" value="AAA_31"/>
    <property type="match status" value="1"/>
</dbReference>
<evidence type="ECO:0000256" key="8">
    <source>
        <dbReference type="ARBA" id="ARBA00022777"/>
    </source>
</evidence>
<comment type="function">
    <text evidence="15">Probably involved in polymerization and/or export of exopolysaccharide EPS I which functions as a virulence factor. May be involved in an ATP-dependent process in the pathway for EPS I production, possibly export of the trimeric repeat units across the inner membrane or their polymerization.</text>
</comment>
<keyword evidence="5" id="KW-0808">Transferase</keyword>
<dbReference type="SUPFAM" id="SSF57997">
    <property type="entry name" value="Tropomyosin"/>
    <property type="match status" value="1"/>
</dbReference>
<evidence type="ECO:0000256" key="4">
    <source>
        <dbReference type="ARBA" id="ARBA00022519"/>
    </source>
</evidence>
<keyword evidence="9" id="KW-0067">ATP-binding</keyword>
<evidence type="ECO:0000256" key="13">
    <source>
        <dbReference type="ARBA" id="ARBA00023169"/>
    </source>
</evidence>
<dbReference type="CDD" id="cd05387">
    <property type="entry name" value="BY-kinase"/>
    <property type="match status" value="1"/>
</dbReference>
<evidence type="ECO:0000256" key="14">
    <source>
        <dbReference type="ARBA" id="ARBA00053015"/>
    </source>
</evidence>
<evidence type="ECO:0000256" key="1">
    <source>
        <dbReference type="ARBA" id="ARBA00004429"/>
    </source>
</evidence>
<dbReference type="SUPFAM" id="SSF52540">
    <property type="entry name" value="P-loop containing nucleoside triphosphate hydrolases"/>
    <property type="match status" value="1"/>
</dbReference>
<evidence type="ECO:0000256" key="7">
    <source>
        <dbReference type="ARBA" id="ARBA00022741"/>
    </source>
</evidence>
<reference evidence="23" key="1">
    <citation type="submission" date="2016-01" db="EMBL/GenBank/DDBJ databases">
        <authorList>
            <person name="Peeters C."/>
        </authorList>
    </citation>
    <scope>NUCLEOTIDE SEQUENCE</scope>
    <source>
        <strain evidence="23">LMG 29320</strain>
    </source>
</reference>
<keyword evidence="13" id="KW-0270">Exopolysaccharide synthesis</keyword>
<dbReference type="GO" id="GO:0005524">
    <property type="term" value="F:ATP binding"/>
    <property type="evidence" value="ECO:0007669"/>
    <property type="project" value="UniProtKB-KW"/>
</dbReference>
<dbReference type="InterPro" id="IPR003856">
    <property type="entry name" value="LPS_length_determ_N"/>
</dbReference>
<dbReference type="InterPro" id="IPR027417">
    <property type="entry name" value="P-loop_NTPase"/>
</dbReference>
<keyword evidence="3" id="KW-1003">Cell membrane</keyword>
<evidence type="ECO:0000256" key="17">
    <source>
        <dbReference type="ARBA" id="ARBA00081049"/>
    </source>
</evidence>
<name>A0A158BN24_9BURK</name>
<comment type="subcellular location">
    <subcellularLocation>
        <location evidence="1">Cell inner membrane</location>
        <topology evidence="1">Multi-pass membrane protein</topology>
    </subcellularLocation>
</comment>
<accession>A0A158BN24</accession>
<evidence type="ECO:0000256" key="2">
    <source>
        <dbReference type="ARBA" id="ARBA00008883"/>
    </source>
</evidence>
<dbReference type="InterPro" id="IPR005702">
    <property type="entry name" value="Wzc-like_C"/>
</dbReference>
<feature type="domain" description="Tyrosine-protein kinase G-rich" evidence="22">
    <location>
        <begin position="403"/>
        <end position="483"/>
    </location>
</feature>
<dbReference type="InterPro" id="IPR032807">
    <property type="entry name" value="GNVR"/>
</dbReference>
<keyword evidence="24" id="KW-1185">Reference proteome</keyword>
<comment type="similarity">
    <text evidence="2">Belongs to the etk/wzc family.</text>
</comment>
<evidence type="ECO:0000256" key="10">
    <source>
        <dbReference type="ARBA" id="ARBA00022989"/>
    </source>
</evidence>
<evidence type="ECO:0000256" key="11">
    <source>
        <dbReference type="ARBA" id="ARBA00023136"/>
    </source>
</evidence>
<organism evidence="23 24">
    <name type="scientific">Caballeronia fortuita</name>
    <dbReference type="NCBI Taxonomy" id="1777138"/>
    <lineage>
        <taxon>Bacteria</taxon>
        <taxon>Pseudomonadati</taxon>
        <taxon>Pseudomonadota</taxon>
        <taxon>Betaproteobacteria</taxon>
        <taxon>Burkholderiales</taxon>
        <taxon>Burkholderiaceae</taxon>
        <taxon>Caballeronia</taxon>
    </lineage>
</organism>
<keyword evidence="11 19" id="KW-0472">Membrane</keyword>
<evidence type="ECO:0000256" key="9">
    <source>
        <dbReference type="ARBA" id="ARBA00022840"/>
    </source>
</evidence>
<keyword evidence="7" id="KW-0547">Nucleotide-binding</keyword>
<keyword evidence="12" id="KW-0829">Tyrosine-protein kinase</keyword>
<feature type="coiled-coil region" evidence="18">
    <location>
        <begin position="291"/>
        <end position="332"/>
    </location>
</feature>
<proteinExistence type="inferred from homology"/>